<name>A0AAV6KAL6_9ERIC</name>
<sequence>MCRHVMIMLYQRPKFLRRERKRAGECIQPRRPTFFPSLTPSHRRRACLERGMMATNSNQLTFTSIEIPTNAPKRAMVSHAFQSSLVVVLPNTPNLRDYSASTRTPITVDSMLCHHEPQARQHSIPYIEESIAILSIAMYELEMCHPSMAPRNLEEEFLAVATPPRNIDKELLAMPGTSLAPIHRLPPRNQSIDDELEDETKNIGVDPQANKYLNRHYLGRIDVSCLHCKALHWMGEKLTNSSLIHPLFGTCCLQGKMKLQSLIAPPLALQELYVGNDERSKSFLHHTREYNATNAFISLGAKLDTRVLNRRGPLSFTIHGELCHRIGSLLPQPGYEAIYSQLYIYDPEFALNARNHRNPHLRRDVLKTIQDSLLAFNLFPDKFLRTFEILNQSESVGQNLTAYLHYSSSTDRQRYNLPTTNEIAIILSGDGTEKSGMRDIVLHLRGNNGLMRVNECHPAYLPLHYVLLFPRGELGGNLR</sequence>
<organism evidence="1 2">
    <name type="scientific">Rhododendron griersonianum</name>
    <dbReference type="NCBI Taxonomy" id="479676"/>
    <lineage>
        <taxon>Eukaryota</taxon>
        <taxon>Viridiplantae</taxon>
        <taxon>Streptophyta</taxon>
        <taxon>Embryophyta</taxon>
        <taxon>Tracheophyta</taxon>
        <taxon>Spermatophyta</taxon>
        <taxon>Magnoliopsida</taxon>
        <taxon>eudicotyledons</taxon>
        <taxon>Gunneridae</taxon>
        <taxon>Pentapetalae</taxon>
        <taxon>asterids</taxon>
        <taxon>Ericales</taxon>
        <taxon>Ericaceae</taxon>
        <taxon>Ericoideae</taxon>
        <taxon>Rhodoreae</taxon>
        <taxon>Rhododendron</taxon>
    </lineage>
</organism>
<gene>
    <name evidence="1" type="ORF">RHGRI_014732</name>
</gene>
<dbReference type="PANTHER" id="PTHR45786:SF74">
    <property type="entry name" value="ATP-DEPENDENT DNA HELICASE"/>
    <property type="match status" value="1"/>
</dbReference>
<evidence type="ECO:0000313" key="1">
    <source>
        <dbReference type="EMBL" id="KAG5549495.1"/>
    </source>
</evidence>
<dbReference type="Proteomes" id="UP000823749">
    <property type="component" value="Chromosome 5"/>
</dbReference>
<reference evidence="1" key="1">
    <citation type="submission" date="2020-08" db="EMBL/GenBank/DDBJ databases">
        <title>Plant Genome Project.</title>
        <authorList>
            <person name="Zhang R.-G."/>
        </authorList>
    </citation>
    <scope>NUCLEOTIDE SEQUENCE</scope>
    <source>
        <strain evidence="1">WSP0</strain>
        <tissue evidence="1">Leaf</tissue>
    </source>
</reference>
<accession>A0AAV6KAL6</accession>
<evidence type="ECO:0000313" key="2">
    <source>
        <dbReference type="Proteomes" id="UP000823749"/>
    </source>
</evidence>
<protein>
    <recommendedName>
        <fullName evidence="3">Helitron helicase-like domain-containing protein</fullName>
    </recommendedName>
</protein>
<keyword evidence="2" id="KW-1185">Reference proteome</keyword>
<dbReference type="AlphaFoldDB" id="A0AAV6KAL6"/>
<dbReference type="EMBL" id="JACTNZ010000005">
    <property type="protein sequence ID" value="KAG5549495.1"/>
    <property type="molecule type" value="Genomic_DNA"/>
</dbReference>
<evidence type="ECO:0008006" key="3">
    <source>
        <dbReference type="Google" id="ProtNLM"/>
    </source>
</evidence>
<comment type="caution">
    <text evidence="1">The sequence shown here is derived from an EMBL/GenBank/DDBJ whole genome shotgun (WGS) entry which is preliminary data.</text>
</comment>
<dbReference type="PANTHER" id="PTHR45786">
    <property type="entry name" value="DNA BINDING PROTEIN-LIKE"/>
    <property type="match status" value="1"/>
</dbReference>
<proteinExistence type="predicted"/>